<keyword evidence="6 12" id="KW-0862">Zinc</keyword>
<dbReference type="FunFam" id="3.30.160.60:FF:001370">
    <property type="entry name" value="Zinc finger protein"/>
    <property type="match status" value="1"/>
</dbReference>
<dbReference type="PANTHER" id="PTHR24399">
    <property type="entry name" value="ZINC FINGER AND BTB DOMAIN-CONTAINING"/>
    <property type="match status" value="1"/>
</dbReference>
<dbReference type="KEGG" id="pbar:105431755"/>
<feature type="domain" description="C2H2-type" evidence="13">
    <location>
        <begin position="797"/>
        <end position="824"/>
    </location>
</feature>
<dbReference type="OrthoDB" id="654211at2759"/>
<evidence type="ECO:0000259" key="13">
    <source>
        <dbReference type="PROSITE" id="PS50157"/>
    </source>
</evidence>
<feature type="domain" description="C2H2-type" evidence="13">
    <location>
        <begin position="880"/>
        <end position="907"/>
    </location>
</feature>
<dbReference type="InterPro" id="IPR013087">
    <property type="entry name" value="Znf_C2H2_type"/>
</dbReference>
<proteinExistence type="inferred from homology"/>
<dbReference type="PANTHER" id="PTHR24399:SF70">
    <property type="entry name" value="C2H2-TYPE DOMAIN-CONTAINING PROTEIN"/>
    <property type="match status" value="1"/>
</dbReference>
<feature type="domain" description="C2H2-type" evidence="13">
    <location>
        <begin position="635"/>
        <end position="662"/>
    </location>
</feature>
<feature type="domain" description="C2H2-type" evidence="13">
    <location>
        <begin position="736"/>
        <end position="764"/>
    </location>
</feature>
<dbReference type="GO" id="GO:0000978">
    <property type="term" value="F:RNA polymerase II cis-regulatory region sequence-specific DNA binding"/>
    <property type="evidence" value="ECO:0007669"/>
    <property type="project" value="TreeGrafter"/>
</dbReference>
<feature type="binding site" evidence="12">
    <location>
        <position position="8"/>
    </location>
    <ligand>
        <name>Zn(2+)</name>
        <dbReference type="ChEBI" id="CHEBI:29105"/>
    </ligand>
</feature>
<feature type="domain" description="C2H2-type" evidence="13">
    <location>
        <begin position="852"/>
        <end position="880"/>
    </location>
</feature>
<feature type="binding site" evidence="12">
    <location>
        <position position="11"/>
    </location>
    <ligand>
        <name>Zn(2+)</name>
        <dbReference type="ChEBI" id="CHEBI:29105"/>
    </ligand>
</feature>
<reference evidence="16" key="1">
    <citation type="submission" date="2025-08" db="UniProtKB">
        <authorList>
            <consortium name="RefSeq"/>
        </authorList>
    </citation>
    <scope>IDENTIFICATION</scope>
</reference>
<evidence type="ECO:0000256" key="8">
    <source>
        <dbReference type="ARBA" id="ARBA00023125"/>
    </source>
</evidence>
<dbReference type="GeneID" id="105431755"/>
<accession>A0A6I9WQS8</accession>
<dbReference type="InterPro" id="IPR012934">
    <property type="entry name" value="Znf_AD"/>
</dbReference>
<evidence type="ECO:0000256" key="6">
    <source>
        <dbReference type="ARBA" id="ARBA00022833"/>
    </source>
</evidence>
<keyword evidence="5 11" id="KW-0863">Zinc-finger</keyword>
<evidence type="ECO:0000256" key="9">
    <source>
        <dbReference type="ARBA" id="ARBA00023163"/>
    </source>
</evidence>
<dbReference type="SUPFAM" id="SSF57667">
    <property type="entry name" value="beta-beta-alpha zinc fingers"/>
    <property type="match status" value="8"/>
</dbReference>
<keyword evidence="4" id="KW-0677">Repeat</keyword>
<evidence type="ECO:0000256" key="5">
    <source>
        <dbReference type="ARBA" id="ARBA00022771"/>
    </source>
</evidence>
<dbReference type="SMART" id="SM00868">
    <property type="entry name" value="zf-AD"/>
    <property type="match status" value="1"/>
</dbReference>
<dbReference type="Proteomes" id="UP000504615">
    <property type="component" value="Unplaced"/>
</dbReference>
<evidence type="ECO:0000256" key="10">
    <source>
        <dbReference type="ARBA" id="ARBA00023242"/>
    </source>
</evidence>
<comment type="similarity">
    <text evidence="2">Belongs to the krueppel C2H2-type zinc-finger protein family.</text>
</comment>
<dbReference type="GO" id="GO:0001227">
    <property type="term" value="F:DNA-binding transcription repressor activity, RNA polymerase II-specific"/>
    <property type="evidence" value="ECO:0007669"/>
    <property type="project" value="TreeGrafter"/>
</dbReference>
<sequence length="913" mass="107372">MENCTIRCRLCGIKSLSECSKYIFDKATNLAQIINETLPIKVSQDDLFKYICSDCYNRVTSHYDFIQNILTCSKETEAKIISLFEVNKNDKLENVAISKLDDDMIYSCPNCNRDLMILMKQTPEDCNAFQISLAVVDQIEKLAEKSVQICENTVEFINVYTKKSNMKDKLHELSLNNIKNESMIKKQDSNGIYRNLPILQKNSDTNPCIVSTNISCETNKSTKSKFQENVFVKTAVNPTRQKLETKLSEIKQNAHQFNSDYNKPHIVSIRKMQSEINVEEYFSERIKENDNTENMAKSKGLNMNIIDSQDQEEEINSNIEHWKQNTDETCNDYNKSSIDDLMFQSENDVSENETELKENDDTIDMTKIEEMDIDKSDNTNDNNIDILRGNLKHVCNLCGARYISKMKYEFHMERHKLNKIDRYVCLICDKESKNENLLWDHYLHMHKRPQQYICLDCNKVFTRKLDLNEHQKNHKHSGYKKTSVNDDMDHDQAQDAMKEKRKCTVCRKLIKDIDPNAINDLATCASCEDSSACLMIDGDVAKVALQRQYQCLKCRKHFLRRERLEFHEMRHNENMNEFICSTCGKEFSGENSLYEHYLFVHVGARPHICEVCGKSFQLKARLKEHLRKHTGEKPYQCEICGQRCMTSHSLKFHKKSHFPVRHACSVCNKSFLKKQNLNEHLEKHWKKDKNVKLPRIFTCSLCNCDLPTYRMLKHHMIGTHKLDRQDPLITEQKPLYECNECHEKFKHQMSLKAHKEKVHEGRIYPRIFQCDMCKAEYKVKQMLINHIRSKHNGEKRYKCAKCNMKFMDTKSLYHHVLLHTGRKPFSCEFCNMNFRRKSARDIHRRKHTNESYQCTDCNESFGSYSSRSNHRKKVHGNNKIECHECGEKYDTTQEFKIHLNKHLGEQLNKLKSL</sequence>
<evidence type="ECO:0000256" key="11">
    <source>
        <dbReference type="PROSITE-ProRule" id="PRU00042"/>
    </source>
</evidence>
<dbReference type="Gene3D" id="3.30.160.60">
    <property type="entry name" value="Classic Zinc Finger"/>
    <property type="match status" value="9"/>
</dbReference>
<feature type="domain" description="C2H2-type" evidence="13">
    <location>
        <begin position="825"/>
        <end position="852"/>
    </location>
</feature>
<dbReference type="PROSITE" id="PS51915">
    <property type="entry name" value="ZAD"/>
    <property type="match status" value="1"/>
</dbReference>
<evidence type="ECO:0000259" key="14">
    <source>
        <dbReference type="PROSITE" id="PS51915"/>
    </source>
</evidence>
<keyword evidence="10" id="KW-0539">Nucleus</keyword>
<keyword evidence="15" id="KW-1185">Reference proteome</keyword>
<evidence type="ECO:0000256" key="1">
    <source>
        <dbReference type="ARBA" id="ARBA00004123"/>
    </source>
</evidence>
<keyword evidence="9" id="KW-0804">Transcription</keyword>
<dbReference type="InterPro" id="IPR036236">
    <property type="entry name" value="Znf_C2H2_sf"/>
</dbReference>
<evidence type="ECO:0000256" key="7">
    <source>
        <dbReference type="ARBA" id="ARBA00023015"/>
    </source>
</evidence>
<feature type="binding site" evidence="12">
    <location>
        <position position="55"/>
    </location>
    <ligand>
        <name>Zn(2+)</name>
        <dbReference type="ChEBI" id="CHEBI:29105"/>
    </ligand>
</feature>
<evidence type="ECO:0000256" key="4">
    <source>
        <dbReference type="ARBA" id="ARBA00022737"/>
    </source>
</evidence>
<evidence type="ECO:0000256" key="3">
    <source>
        <dbReference type="ARBA" id="ARBA00022723"/>
    </source>
</evidence>
<dbReference type="RefSeq" id="XP_011644475.1">
    <property type="nucleotide sequence ID" value="XM_011646173.2"/>
</dbReference>
<feature type="domain" description="C2H2-type" evidence="13">
    <location>
        <begin position="578"/>
        <end position="606"/>
    </location>
</feature>
<dbReference type="SMART" id="SM00355">
    <property type="entry name" value="ZnF_C2H2"/>
    <property type="match status" value="15"/>
</dbReference>
<evidence type="ECO:0000313" key="16">
    <source>
        <dbReference type="RefSeq" id="XP_011644475.1"/>
    </source>
</evidence>
<evidence type="ECO:0000313" key="15">
    <source>
        <dbReference type="Proteomes" id="UP000504615"/>
    </source>
</evidence>
<keyword evidence="8" id="KW-0238">DNA-binding</keyword>
<evidence type="ECO:0000256" key="2">
    <source>
        <dbReference type="ARBA" id="ARBA00006991"/>
    </source>
</evidence>
<keyword evidence="7" id="KW-0805">Transcription regulation</keyword>
<dbReference type="AlphaFoldDB" id="A0A6I9WQS8"/>
<dbReference type="FunFam" id="3.30.160.60:FF:000446">
    <property type="entry name" value="Zinc finger protein"/>
    <property type="match status" value="1"/>
</dbReference>
<feature type="domain" description="ZAD" evidence="14">
    <location>
        <begin position="6"/>
        <end position="79"/>
    </location>
</feature>
<comment type="subcellular location">
    <subcellularLocation>
        <location evidence="1">Nucleus</location>
    </subcellularLocation>
</comment>
<protein>
    <submittedName>
        <fullName evidence="16">Zinc finger protein 615-like</fullName>
    </submittedName>
</protein>
<dbReference type="GO" id="GO:0005654">
    <property type="term" value="C:nucleoplasm"/>
    <property type="evidence" value="ECO:0007669"/>
    <property type="project" value="TreeGrafter"/>
</dbReference>
<dbReference type="PROSITE" id="PS50157">
    <property type="entry name" value="ZINC_FINGER_C2H2_2"/>
    <property type="match status" value="12"/>
</dbReference>
<evidence type="ECO:0000256" key="12">
    <source>
        <dbReference type="PROSITE-ProRule" id="PRU01263"/>
    </source>
</evidence>
<feature type="domain" description="C2H2-type" evidence="13">
    <location>
        <begin position="768"/>
        <end position="796"/>
    </location>
</feature>
<keyword evidence="3 12" id="KW-0479">Metal-binding</keyword>
<feature type="domain" description="C2H2-type" evidence="13">
    <location>
        <begin position="662"/>
        <end position="689"/>
    </location>
</feature>
<name>A0A6I9WQS8_9HYME</name>
<feature type="binding site" evidence="12">
    <location>
        <position position="52"/>
    </location>
    <ligand>
        <name>Zn(2+)</name>
        <dbReference type="ChEBI" id="CHEBI:29105"/>
    </ligand>
</feature>
<dbReference type="SUPFAM" id="SSF57716">
    <property type="entry name" value="Glucocorticoid receptor-like (DNA-binding domain)"/>
    <property type="match status" value="1"/>
</dbReference>
<gene>
    <name evidence="16" type="primary">LOC105431755</name>
</gene>
<dbReference type="PROSITE" id="PS00028">
    <property type="entry name" value="ZINC_FINGER_C2H2_1"/>
    <property type="match status" value="14"/>
</dbReference>
<organism evidence="15 16">
    <name type="scientific">Pogonomyrmex barbatus</name>
    <name type="common">red harvester ant</name>
    <dbReference type="NCBI Taxonomy" id="144034"/>
    <lineage>
        <taxon>Eukaryota</taxon>
        <taxon>Metazoa</taxon>
        <taxon>Ecdysozoa</taxon>
        <taxon>Arthropoda</taxon>
        <taxon>Hexapoda</taxon>
        <taxon>Insecta</taxon>
        <taxon>Pterygota</taxon>
        <taxon>Neoptera</taxon>
        <taxon>Endopterygota</taxon>
        <taxon>Hymenoptera</taxon>
        <taxon>Apocrita</taxon>
        <taxon>Aculeata</taxon>
        <taxon>Formicoidea</taxon>
        <taxon>Formicidae</taxon>
        <taxon>Myrmicinae</taxon>
        <taxon>Pogonomyrmex</taxon>
    </lineage>
</organism>
<dbReference type="Pfam" id="PF00096">
    <property type="entry name" value="zf-C2H2"/>
    <property type="match status" value="3"/>
</dbReference>
<dbReference type="Pfam" id="PF07776">
    <property type="entry name" value="zf-AD"/>
    <property type="match status" value="1"/>
</dbReference>
<dbReference type="GO" id="GO:0008270">
    <property type="term" value="F:zinc ion binding"/>
    <property type="evidence" value="ECO:0007669"/>
    <property type="project" value="UniProtKB-UniRule"/>
</dbReference>
<feature type="domain" description="C2H2-type" evidence="13">
    <location>
        <begin position="607"/>
        <end position="634"/>
    </location>
</feature>
<feature type="domain" description="C2H2-type" evidence="13">
    <location>
        <begin position="452"/>
        <end position="481"/>
    </location>
</feature>
<feature type="domain" description="C2H2-type" evidence="13">
    <location>
        <begin position="549"/>
        <end position="576"/>
    </location>
</feature>